<comment type="subcellular location">
    <subcellularLocation>
        <location evidence="1">Membrane</location>
        <topology evidence="1">Single-pass type I membrane protein</topology>
    </subcellularLocation>
</comment>
<protein>
    <recommendedName>
        <fullName evidence="4">LRR receptor-like serine/threonine-protein kinase</fullName>
    </recommendedName>
</protein>
<evidence type="ECO:0008006" key="4">
    <source>
        <dbReference type="Google" id="ProtNLM"/>
    </source>
</evidence>
<dbReference type="PaxDb" id="29760-VIT_12s0055g00670.t01"/>
<evidence type="ECO:0000256" key="1">
    <source>
        <dbReference type="ARBA" id="ARBA00004479"/>
    </source>
</evidence>
<dbReference type="SUPFAM" id="SSF52058">
    <property type="entry name" value="L domain-like"/>
    <property type="match status" value="1"/>
</dbReference>
<gene>
    <name evidence="2" type="ordered locus">VIT_12s0055g00670</name>
</gene>
<accession>D7STB0</accession>
<reference evidence="3" key="1">
    <citation type="journal article" date="2007" name="Nature">
        <title>The grapevine genome sequence suggests ancestral hexaploidization in major angiosperm phyla.</title>
        <authorList>
            <consortium name="The French-Italian Public Consortium for Grapevine Genome Characterization."/>
            <person name="Jaillon O."/>
            <person name="Aury J.-M."/>
            <person name="Noel B."/>
            <person name="Policriti A."/>
            <person name="Clepet C."/>
            <person name="Casagrande A."/>
            <person name="Choisne N."/>
            <person name="Aubourg S."/>
            <person name="Vitulo N."/>
            <person name="Jubin C."/>
            <person name="Vezzi A."/>
            <person name="Legeai F."/>
            <person name="Hugueney P."/>
            <person name="Dasilva C."/>
            <person name="Horner D."/>
            <person name="Mica E."/>
            <person name="Jublot D."/>
            <person name="Poulain J."/>
            <person name="Bruyere C."/>
            <person name="Billault A."/>
            <person name="Segurens B."/>
            <person name="Gouyvenoux M."/>
            <person name="Ugarte E."/>
            <person name="Cattonaro F."/>
            <person name="Anthouard V."/>
            <person name="Vico V."/>
            <person name="Del Fabbro C."/>
            <person name="Alaux M."/>
            <person name="Di Gaspero G."/>
            <person name="Dumas V."/>
            <person name="Felice N."/>
            <person name="Paillard S."/>
            <person name="Juman I."/>
            <person name="Moroldo M."/>
            <person name="Scalabrin S."/>
            <person name="Canaguier A."/>
            <person name="Le Clainche I."/>
            <person name="Malacrida G."/>
            <person name="Durand E."/>
            <person name="Pesole G."/>
            <person name="Laucou V."/>
            <person name="Chatelet P."/>
            <person name="Merdinoglu D."/>
            <person name="Delledonne M."/>
            <person name="Pezzotti M."/>
            <person name="Lecharny A."/>
            <person name="Scarpelli C."/>
            <person name="Artiguenave F."/>
            <person name="Pe M.E."/>
            <person name="Valle G."/>
            <person name="Morgante M."/>
            <person name="Caboche M."/>
            <person name="Adam-Blondon A.-F."/>
            <person name="Weissenbach J."/>
            <person name="Quetier F."/>
            <person name="Wincker P."/>
        </authorList>
    </citation>
    <scope>NUCLEOTIDE SEQUENCE [LARGE SCALE GENOMIC DNA]</scope>
    <source>
        <strain evidence="3">cv. Pinot noir / PN40024</strain>
    </source>
</reference>
<dbReference type="PANTHER" id="PTHR48006:SF62">
    <property type="entry name" value="LEUCINE-RICH REPEAT TRANSMEMBRANE PROTEIN KINASE"/>
    <property type="match status" value="1"/>
</dbReference>
<sequence length="90" mass="10249">MPPWFLLVDFSTHAWVQNFSMVRFLQHFANLQSLTIVWASDNELTGNIPDFIGKWSKLTELRLQGNSFEGPISSSFSSLTSLTNLRISDI</sequence>
<dbReference type="InterPro" id="IPR001611">
    <property type="entry name" value="Leu-rich_rpt"/>
</dbReference>
<proteinExistence type="predicted"/>
<dbReference type="Pfam" id="PF00560">
    <property type="entry name" value="LRR_1"/>
    <property type="match status" value="2"/>
</dbReference>
<dbReference type="InterPro" id="IPR051824">
    <property type="entry name" value="LRR_Rcpt-Like_S/T_Kinase"/>
</dbReference>
<dbReference type="EMBL" id="FN595228">
    <property type="protein sequence ID" value="CBI20024.3"/>
    <property type="molecule type" value="Genomic_DNA"/>
</dbReference>
<dbReference type="InterPro" id="IPR032675">
    <property type="entry name" value="LRR_dom_sf"/>
</dbReference>
<evidence type="ECO:0000313" key="3">
    <source>
        <dbReference type="Proteomes" id="UP000009183"/>
    </source>
</evidence>
<dbReference type="AlphaFoldDB" id="D7STB0"/>
<name>D7STB0_VITVI</name>
<dbReference type="Proteomes" id="UP000009183">
    <property type="component" value="Chromosome 12"/>
</dbReference>
<organism evidence="2 3">
    <name type="scientific">Vitis vinifera</name>
    <name type="common">Grape</name>
    <dbReference type="NCBI Taxonomy" id="29760"/>
    <lineage>
        <taxon>Eukaryota</taxon>
        <taxon>Viridiplantae</taxon>
        <taxon>Streptophyta</taxon>
        <taxon>Embryophyta</taxon>
        <taxon>Tracheophyta</taxon>
        <taxon>Spermatophyta</taxon>
        <taxon>Magnoliopsida</taxon>
        <taxon>eudicotyledons</taxon>
        <taxon>Gunneridae</taxon>
        <taxon>Pentapetalae</taxon>
        <taxon>rosids</taxon>
        <taxon>Vitales</taxon>
        <taxon>Vitaceae</taxon>
        <taxon>Viteae</taxon>
        <taxon>Vitis</taxon>
    </lineage>
</organism>
<dbReference type="PANTHER" id="PTHR48006">
    <property type="entry name" value="LEUCINE-RICH REPEAT-CONTAINING PROTEIN DDB_G0281931-RELATED"/>
    <property type="match status" value="1"/>
</dbReference>
<keyword evidence="3" id="KW-1185">Reference proteome</keyword>
<dbReference type="GO" id="GO:0016020">
    <property type="term" value="C:membrane"/>
    <property type="evidence" value="ECO:0007669"/>
    <property type="project" value="UniProtKB-SubCell"/>
</dbReference>
<dbReference type="InParanoid" id="D7STB0"/>
<dbReference type="HOGENOM" id="CLU_2445263_0_0_1"/>
<dbReference type="Gene3D" id="3.80.10.10">
    <property type="entry name" value="Ribonuclease Inhibitor"/>
    <property type="match status" value="1"/>
</dbReference>
<evidence type="ECO:0000313" key="2">
    <source>
        <dbReference type="EMBL" id="CBI20024.3"/>
    </source>
</evidence>